<proteinExistence type="predicted"/>
<feature type="region of interest" description="Disordered" evidence="1">
    <location>
        <begin position="1"/>
        <end position="27"/>
    </location>
</feature>
<organism evidence="2 3">
    <name type="scientific">Epichloe festucae (strain Fl1)</name>
    <dbReference type="NCBI Taxonomy" id="877507"/>
    <lineage>
        <taxon>Eukaryota</taxon>
        <taxon>Fungi</taxon>
        <taxon>Dikarya</taxon>
        <taxon>Ascomycota</taxon>
        <taxon>Pezizomycotina</taxon>
        <taxon>Sordariomycetes</taxon>
        <taxon>Hypocreomycetidae</taxon>
        <taxon>Hypocreales</taxon>
        <taxon>Clavicipitaceae</taxon>
        <taxon>Epichloe</taxon>
    </lineage>
</organism>
<dbReference type="AlphaFoldDB" id="A0A7S9KLP9"/>
<sequence>MRPKIDIGDGQEDVGLGLSTGMQHPPAQLPTCRHLVAFVGGGGGKPDKTMTDYHRRYGDSFKHLRVVADTLATYQKHNMAEAEADQFSQPDTTLLTTDNNPTTTQQQPNNNPED</sequence>
<dbReference type="EMBL" id="CP031385">
    <property type="protein sequence ID" value="QPG94624.1"/>
    <property type="molecule type" value="Genomic_DNA"/>
</dbReference>
<protein>
    <submittedName>
        <fullName evidence="2">Uncharacterized protein</fullName>
    </submittedName>
</protein>
<evidence type="ECO:0000256" key="1">
    <source>
        <dbReference type="SAM" id="MobiDB-lite"/>
    </source>
</evidence>
<reference evidence="2 3" key="1">
    <citation type="journal article" date="2018" name="PLoS Genet.">
        <title>Repeat elements organise 3D genome structure and mediate transcription in the filamentous fungus Epichloe festucae.</title>
        <authorList>
            <person name="Winter D.J."/>
            <person name="Ganley A.R.D."/>
            <person name="Young C.A."/>
            <person name="Liachko I."/>
            <person name="Schardl C.L."/>
            <person name="Dupont P.Y."/>
            <person name="Berry D."/>
            <person name="Ram A."/>
            <person name="Scott B."/>
            <person name="Cox M.P."/>
        </authorList>
    </citation>
    <scope>NUCLEOTIDE SEQUENCE [LARGE SCALE GENOMIC DNA]</scope>
    <source>
        <strain evidence="2 3">Fl1</strain>
    </source>
</reference>
<dbReference type="Proteomes" id="UP000594364">
    <property type="component" value="Chromosome 1"/>
</dbReference>
<gene>
    <name evidence="2" type="ORF">C2857_006567</name>
</gene>
<keyword evidence="3" id="KW-1185">Reference proteome</keyword>
<feature type="region of interest" description="Disordered" evidence="1">
    <location>
        <begin position="81"/>
        <end position="114"/>
    </location>
</feature>
<evidence type="ECO:0000313" key="2">
    <source>
        <dbReference type="EMBL" id="QPG94624.1"/>
    </source>
</evidence>
<name>A0A7S9KLP9_EPIFF</name>
<evidence type="ECO:0000313" key="3">
    <source>
        <dbReference type="Proteomes" id="UP000594364"/>
    </source>
</evidence>
<accession>A0A7S9KLP9</accession>
<feature type="compositionally biased region" description="Low complexity" evidence="1">
    <location>
        <begin position="89"/>
        <end position="114"/>
    </location>
</feature>